<evidence type="ECO:0000256" key="1">
    <source>
        <dbReference type="ARBA" id="ARBA00004173"/>
    </source>
</evidence>
<evidence type="ECO:0000256" key="4">
    <source>
        <dbReference type="ARBA" id="ARBA00022824"/>
    </source>
</evidence>
<dbReference type="GO" id="GO:0016020">
    <property type="term" value="C:membrane"/>
    <property type="evidence" value="ECO:0007669"/>
    <property type="project" value="UniProtKB-SubCell"/>
</dbReference>
<keyword evidence="6" id="KW-0472">Membrane</keyword>
<comment type="subcellular location">
    <subcellularLocation>
        <location evidence="2">Endoplasmic reticulum</location>
    </subcellularLocation>
    <subcellularLocation>
        <location evidence="3">Membrane</location>
    </subcellularLocation>
    <subcellularLocation>
        <location evidence="1">Mitochondrion</location>
    </subcellularLocation>
</comment>
<evidence type="ECO:0000256" key="2">
    <source>
        <dbReference type="ARBA" id="ARBA00004240"/>
    </source>
</evidence>
<dbReference type="GO" id="GO:0005783">
    <property type="term" value="C:endoplasmic reticulum"/>
    <property type="evidence" value="ECO:0007669"/>
    <property type="project" value="UniProtKB-SubCell"/>
</dbReference>
<dbReference type="SUPFAM" id="SSF53474">
    <property type="entry name" value="alpha/beta-Hydrolases"/>
    <property type="match status" value="1"/>
</dbReference>
<dbReference type="PANTHER" id="PTHR48182">
    <property type="entry name" value="PROTEIN SERAC1"/>
    <property type="match status" value="1"/>
</dbReference>
<evidence type="ECO:0000313" key="7">
    <source>
        <dbReference type="EMBL" id="EXM15163.1"/>
    </source>
</evidence>
<evidence type="ECO:0000256" key="5">
    <source>
        <dbReference type="ARBA" id="ARBA00023128"/>
    </source>
</evidence>
<accession>X0KNK6</accession>
<dbReference type="PANTHER" id="PTHR48182:SF2">
    <property type="entry name" value="PROTEIN SERAC1"/>
    <property type="match status" value="1"/>
</dbReference>
<keyword evidence="4" id="KW-0256">Endoplasmic reticulum</keyword>
<dbReference type="InterPro" id="IPR052374">
    <property type="entry name" value="SERAC1"/>
</dbReference>
<dbReference type="HOGENOM" id="CLU_000288_182_0_1"/>
<reference evidence="7" key="2">
    <citation type="submission" date="2012-05" db="EMBL/GenBank/DDBJ databases">
        <title>The Genome Annotation of Fusarium oxysporum Cotton.</title>
        <authorList>
            <consortium name="The Broad Institute Genomics Platform"/>
            <person name="Ma L.-J."/>
            <person name="Corby-Kistler H."/>
            <person name="Broz K."/>
            <person name="Gale L.R."/>
            <person name="Jonkers W."/>
            <person name="O'Donnell K."/>
            <person name="Ploetz R."/>
            <person name="Steinberg C."/>
            <person name="Schwartz D.C."/>
            <person name="VanEtten H."/>
            <person name="Zhou S."/>
            <person name="Young S.K."/>
            <person name="Zeng Q."/>
            <person name="Gargeya S."/>
            <person name="Fitzgerald M."/>
            <person name="Abouelleil A."/>
            <person name="Alvarado L."/>
            <person name="Chapman S.B."/>
            <person name="Gainer-Dewar J."/>
            <person name="Goldberg J."/>
            <person name="Griggs A."/>
            <person name="Gujja S."/>
            <person name="Hansen M."/>
            <person name="Howarth C."/>
            <person name="Imamovic A."/>
            <person name="Ireland A."/>
            <person name="Larimer J."/>
            <person name="McCowan C."/>
            <person name="Murphy C."/>
            <person name="Pearson M."/>
            <person name="Poon T.W."/>
            <person name="Priest M."/>
            <person name="Roberts A."/>
            <person name="Saif S."/>
            <person name="Shea T."/>
            <person name="Sykes S."/>
            <person name="Wortman J."/>
            <person name="Nusbaum C."/>
            <person name="Birren B."/>
        </authorList>
    </citation>
    <scope>NUCLEOTIDE SEQUENCE</scope>
    <source>
        <strain evidence="7">25433</strain>
    </source>
</reference>
<dbReference type="InterPro" id="IPR029058">
    <property type="entry name" value="AB_hydrolase_fold"/>
</dbReference>
<proteinExistence type="predicted"/>
<evidence type="ECO:0000256" key="3">
    <source>
        <dbReference type="ARBA" id="ARBA00004370"/>
    </source>
</evidence>
<evidence type="ECO:0008006" key="8">
    <source>
        <dbReference type="Google" id="ProtNLM"/>
    </source>
</evidence>
<dbReference type="AlphaFoldDB" id="X0KNK6"/>
<keyword evidence="5" id="KW-0496">Mitochondrion</keyword>
<dbReference type="Proteomes" id="UP000030701">
    <property type="component" value="Unassembled WGS sequence"/>
</dbReference>
<name>X0KNK6_FUSOX</name>
<dbReference type="EMBL" id="JH658031">
    <property type="protein sequence ID" value="EXM15163.1"/>
    <property type="molecule type" value="Genomic_DNA"/>
</dbReference>
<organism evidence="7">
    <name type="scientific">Fusarium oxysporum f. sp. vasinfectum 25433</name>
    <dbReference type="NCBI Taxonomy" id="1089449"/>
    <lineage>
        <taxon>Eukaryota</taxon>
        <taxon>Fungi</taxon>
        <taxon>Dikarya</taxon>
        <taxon>Ascomycota</taxon>
        <taxon>Pezizomycotina</taxon>
        <taxon>Sordariomycetes</taxon>
        <taxon>Hypocreomycetidae</taxon>
        <taxon>Hypocreales</taxon>
        <taxon>Nectriaceae</taxon>
        <taxon>Fusarium</taxon>
        <taxon>Fusarium oxysporum species complex</taxon>
    </lineage>
</organism>
<sequence>MATRSATNSSSQSRFRFWTNLGTGDIDIILVHGPGGGPEATWTHHNGSAWPRDMLGSRFKGARIMSFLYQPKFEDFFVIDDAKDLTMERIDKLSGELCRALSDLRGSETGKPLLFIAHCLGGLVCANILAKGTVQGCPSQLAFSKDIARSCAGIIFLATPFIGEKDPEGWETIIKKLCINVRAEVHPGSGPILVQQHFQTFLQSNLSHLKVDIISEDGDEDLPNIIVTDEYTQIETASLVSFEADHLSISKFADEGDSIFKYILGSLRKIMHELNQTNYSPGPSKSNYLDSSKVTYRGPIIAMAEHKPISYPQALGMGPVRIVGARDVKKSGTE</sequence>
<evidence type="ECO:0000256" key="6">
    <source>
        <dbReference type="ARBA" id="ARBA00023136"/>
    </source>
</evidence>
<dbReference type="GO" id="GO:0005739">
    <property type="term" value="C:mitochondrion"/>
    <property type="evidence" value="ECO:0007669"/>
    <property type="project" value="UniProtKB-SubCell"/>
</dbReference>
<gene>
    <name evidence="7" type="ORF">FOTG_16464</name>
</gene>
<dbReference type="Gene3D" id="3.40.50.1820">
    <property type="entry name" value="alpha/beta hydrolase"/>
    <property type="match status" value="1"/>
</dbReference>
<reference evidence="7" key="1">
    <citation type="submission" date="2011-11" db="EMBL/GenBank/DDBJ databases">
        <title>The Genome Sequence of Fusarium oxysporum Cotton.</title>
        <authorList>
            <consortium name="The Broad Institute Genome Sequencing Platform"/>
            <person name="Ma L.-J."/>
            <person name="Gale L.R."/>
            <person name="Schwartz D.C."/>
            <person name="Zhou S."/>
            <person name="Corby-Kistler H."/>
            <person name="Young S.K."/>
            <person name="Zeng Q."/>
            <person name="Gargeya S."/>
            <person name="Fitzgerald M."/>
            <person name="Haas B."/>
            <person name="Abouelleil A."/>
            <person name="Alvarado L."/>
            <person name="Arachchi H.M."/>
            <person name="Berlin A."/>
            <person name="Brown A."/>
            <person name="Chapman S.B."/>
            <person name="Chen Z."/>
            <person name="Dunbar C."/>
            <person name="Freedman E."/>
            <person name="Gearin G."/>
            <person name="Goldberg J."/>
            <person name="Griggs A."/>
            <person name="Gujja S."/>
            <person name="Heiman D."/>
            <person name="Howarth C."/>
            <person name="Larson L."/>
            <person name="Lui A."/>
            <person name="MacDonald P.J.P."/>
            <person name="Montmayeur A."/>
            <person name="Murphy C."/>
            <person name="Neiman D."/>
            <person name="Pearson M."/>
            <person name="Priest M."/>
            <person name="Roberts A."/>
            <person name="Saif S."/>
            <person name="Shea T."/>
            <person name="Shenoy N."/>
            <person name="Sisk P."/>
            <person name="Stolte C."/>
            <person name="Sykes S."/>
            <person name="Wortman J."/>
            <person name="Nusbaum C."/>
            <person name="Birren B."/>
        </authorList>
    </citation>
    <scope>NUCLEOTIDE SEQUENCE [LARGE SCALE GENOMIC DNA]</scope>
    <source>
        <strain evidence="7">25433</strain>
    </source>
</reference>
<protein>
    <recommendedName>
        <fullName evidence="8">AB hydrolase-1 domain-containing protein</fullName>
    </recommendedName>
</protein>